<dbReference type="NCBIfam" id="NF002600">
    <property type="entry name" value="PRK02256.1"/>
    <property type="match status" value="1"/>
</dbReference>
<dbReference type="STRING" id="999894.TDIS_1357"/>
<dbReference type="InterPro" id="IPR001948">
    <property type="entry name" value="Peptidase_M18"/>
</dbReference>
<accession>A0A179D4Q1</accession>
<keyword evidence="4 9" id="KW-0645">Protease</keyword>
<dbReference type="GO" id="GO:0005737">
    <property type="term" value="C:cytoplasm"/>
    <property type="evidence" value="ECO:0007669"/>
    <property type="project" value="UniProtKB-ARBA"/>
</dbReference>
<sequence>MARKKDELKELKENLTLKRKPVWDQLSQKEKKEAETLARDYLKFLSQAKTERECVEVMVELLKKRGFTEDPSPYCFTVFRDKMLAVMVAGKKPPYYGLRIIATHIDSPRLDLKLHPLYEDLDMAFLKTHYYGGIKKYHWVARPLALHGVVVKPDGTRVKIAIGEDPKDPVFTICDLLPHLARKTQGDKKLSEAIPGEKLNVLVGGLPLVGQEEDKDRIKLSILKLLNEKYGLTEEDFVSAELEVVPAGPAVEVGLDRAFIGSYGQDDRICAFSALAAALALKEPLYSTLLVFMDKEEIGSDGNTGAKSRFLEKLVYDYLKMYGVTPGGDTVLETFLRSKAVSGDVTAGMDPHYMEVHEKLNDARVGYGVVLTKYTGHGGKYMANDAHAEYMAWLRRIFSEAGVVYQAASMGKVDEGGGGTVAKYLASYGLDIVDLGPPILSMHSPFEVAHKADLYMTYRAYLAFLSAGD</sequence>
<keyword evidence="3 9" id="KW-0031">Aminopeptidase</keyword>
<dbReference type="AlphaFoldDB" id="A0A179D4Q1"/>
<protein>
    <recommendedName>
        <fullName evidence="10">M18 family aminopeptidase</fullName>
        <ecNumber evidence="10">3.4.11.-</ecNumber>
    </recommendedName>
</protein>
<dbReference type="EMBL" id="LWLG01000009">
    <property type="protein sequence ID" value="OAQ20588.1"/>
    <property type="molecule type" value="Genomic_DNA"/>
</dbReference>
<proteinExistence type="inferred from homology"/>
<name>A0A179D4Q1_9BACT</name>
<comment type="similarity">
    <text evidence="2 9">Belongs to the peptidase M18 family.</text>
</comment>
<dbReference type="GO" id="GO:0008270">
    <property type="term" value="F:zinc ion binding"/>
    <property type="evidence" value="ECO:0007669"/>
    <property type="project" value="InterPro"/>
</dbReference>
<dbReference type="RefSeq" id="WP_068670615.1">
    <property type="nucleotide sequence ID" value="NZ_LWLG01000009.1"/>
</dbReference>
<dbReference type="GO" id="GO:0004177">
    <property type="term" value="F:aminopeptidase activity"/>
    <property type="evidence" value="ECO:0007669"/>
    <property type="project" value="UniProtKB-KW"/>
</dbReference>
<dbReference type="PANTHER" id="PTHR28570:SF2">
    <property type="entry name" value="M18 FAMILY AMINOPEPTIDASE 1-RELATED"/>
    <property type="match status" value="1"/>
</dbReference>
<evidence type="ECO:0000256" key="4">
    <source>
        <dbReference type="ARBA" id="ARBA00022670"/>
    </source>
</evidence>
<evidence type="ECO:0000313" key="12">
    <source>
        <dbReference type="Proteomes" id="UP000078390"/>
    </source>
</evidence>
<evidence type="ECO:0000256" key="7">
    <source>
        <dbReference type="ARBA" id="ARBA00022833"/>
    </source>
</evidence>
<evidence type="ECO:0000256" key="8">
    <source>
        <dbReference type="ARBA" id="ARBA00023049"/>
    </source>
</evidence>
<dbReference type="OrthoDB" id="89722at2"/>
<dbReference type="EC" id="3.4.11.-" evidence="10"/>
<evidence type="ECO:0000256" key="10">
    <source>
        <dbReference type="RuleBase" id="RU004387"/>
    </source>
</evidence>
<comment type="caution">
    <text evidence="11">The sequence shown here is derived from an EMBL/GenBank/DDBJ whole genome shotgun (WGS) entry which is preliminary data.</text>
</comment>
<keyword evidence="7 9" id="KW-0862">Zinc</keyword>
<evidence type="ECO:0000256" key="1">
    <source>
        <dbReference type="ARBA" id="ARBA00001947"/>
    </source>
</evidence>
<dbReference type="SUPFAM" id="SSF101821">
    <property type="entry name" value="Aminopeptidase/glucanase lid domain"/>
    <property type="match status" value="1"/>
</dbReference>
<evidence type="ECO:0000256" key="3">
    <source>
        <dbReference type="ARBA" id="ARBA00022438"/>
    </source>
</evidence>
<dbReference type="Gene3D" id="3.40.630.10">
    <property type="entry name" value="Zn peptidases"/>
    <property type="match status" value="1"/>
</dbReference>
<dbReference type="Gene3D" id="2.30.250.10">
    <property type="entry name" value="Aminopeptidase i, Domain 2"/>
    <property type="match status" value="1"/>
</dbReference>
<keyword evidence="12" id="KW-1185">Reference proteome</keyword>
<dbReference type="PANTHER" id="PTHR28570">
    <property type="entry name" value="ASPARTYL AMINOPEPTIDASE"/>
    <property type="match status" value="1"/>
</dbReference>
<dbReference type="GO" id="GO:0008237">
    <property type="term" value="F:metallopeptidase activity"/>
    <property type="evidence" value="ECO:0007669"/>
    <property type="project" value="UniProtKB-KW"/>
</dbReference>
<comment type="cofactor">
    <cofactor evidence="1 10">
        <name>Zn(2+)</name>
        <dbReference type="ChEBI" id="CHEBI:29105"/>
    </cofactor>
</comment>
<dbReference type="Pfam" id="PF02127">
    <property type="entry name" value="Peptidase_M18"/>
    <property type="match status" value="1"/>
</dbReference>
<keyword evidence="8 9" id="KW-0482">Metalloprotease</keyword>
<dbReference type="FunFam" id="2.30.250.10:FF:000006">
    <property type="entry name" value="Probable M18 family aminopeptidase 1"/>
    <property type="match status" value="1"/>
</dbReference>
<keyword evidence="5 9" id="KW-0479">Metal-binding</keyword>
<evidence type="ECO:0000313" key="11">
    <source>
        <dbReference type="EMBL" id="OAQ20588.1"/>
    </source>
</evidence>
<evidence type="ECO:0000256" key="6">
    <source>
        <dbReference type="ARBA" id="ARBA00022801"/>
    </source>
</evidence>
<dbReference type="PRINTS" id="PR00932">
    <property type="entry name" value="AMINO1PTASE"/>
</dbReference>
<dbReference type="SUPFAM" id="SSF53187">
    <property type="entry name" value="Zn-dependent exopeptidases"/>
    <property type="match status" value="1"/>
</dbReference>
<evidence type="ECO:0000256" key="9">
    <source>
        <dbReference type="RuleBase" id="RU004386"/>
    </source>
</evidence>
<dbReference type="Proteomes" id="UP000078390">
    <property type="component" value="Unassembled WGS sequence"/>
</dbReference>
<gene>
    <name evidence="11" type="ORF">TDIS_1357</name>
</gene>
<reference evidence="11 12" key="1">
    <citation type="submission" date="2016-04" db="EMBL/GenBank/DDBJ databases">
        <title>Genome analysis of Thermosulfurimonas dismutans, the first thermophilic sulfur-disproportionating bacterium of the phylum Thermodesulfobacteria.</title>
        <authorList>
            <person name="Mardanov A.V."/>
            <person name="Beletsky A.V."/>
            <person name="Kadnikov V.V."/>
            <person name="Slobodkin A.I."/>
            <person name="Ravin N.V."/>
        </authorList>
    </citation>
    <scope>NUCLEOTIDE SEQUENCE [LARGE SCALE GENOMIC DNA]</scope>
    <source>
        <strain evidence="11 12">S95</strain>
    </source>
</reference>
<evidence type="ECO:0000256" key="5">
    <source>
        <dbReference type="ARBA" id="ARBA00022723"/>
    </source>
</evidence>
<organism evidence="11 12">
    <name type="scientific">Thermosulfurimonas dismutans</name>
    <dbReference type="NCBI Taxonomy" id="999894"/>
    <lineage>
        <taxon>Bacteria</taxon>
        <taxon>Pseudomonadati</taxon>
        <taxon>Thermodesulfobacteriota</taxon>
        <taxon>Thermodesulfobacteria</taxon>
        <taxon>Thermodesulfobacteriales</taxon>
        <taxon>Thermodesulfobacteriaceae</taxon>
        <taxon>Thermosulfurimonas</taxon>
    </lineage>
</organism>
<keyword evidence="6 9" id="KW-0378">Hydrolase</keyword>
<dbReference type="InterPro" id="IPR023358">
    <property type="entry name" value="Peptidase_M18_dom2"/>
</dbReference>
<evidence type="ECO:0000256" key="2">
    <source>
        <dbReference type="ARBA" id="ARBA00008290"/>
    </source>
</evidence>
<dbReference type="GO" id="GO:0006508">
    <property type="term" value="P:proteolysis"/>
    <property type="evidence" value="ECO:0007669"/>
    <property type="project" value="UniProtKB-KW"/>
</dbReference>